<dbReference type="GO" id="GO:0008807">
    <property type="term" value="F:carboxyvinyl-carboxyphosphonate phosphorylmutase activity"/>
    <property type="evidence" value="ECO:0007669"/>
    <property type="project" value="UniProtKB-EC"/>
</dbReference>
<dbReference type="AlphaFoldDB" id="A0A3B0S385"/>
<organism evidence="1">
    <name type="scientific">hydrothermal vent metagenome</name>
    <dbReference type="NCBI Taxonomy" id="652676"/>
    <lineage>
        <taxon>unclassified sequences</taxon>
        <taxon>metagenomes</taxon>
        <taxon>ecological metagenomes</taxon>
    </lineage>
</organism>
<dbReference type="PANTHER" id="PTHR42905">
    <property type="entry name" value="PHOSPHOENOLPYRUVATE CARBOXYLASE"/>
    <property type="match status" value="1"/>
</dbReference>
<dbReference type="InterPro" id="IPR040442">
    <property type="entry name" value="Pyrv_kinase-like_dom_sf"/>
</dbReference>
<dbReference type="SUPFAM" id="SSF51621">
    <property type="entry name" value="Phosphoenolpyruvate/pyruvate domain"/>
    <property type="match status" value="1"/>
</dbReference>
<proteinExistence type="predicted"/>
<accession>A0A3B0S385</accession>
<sequence>MTVDNVKRFAELHIPEDPLILYNIWDAGSAIAVEAAGAKALATGSRPVAGANGSEDGEHLPFSRALDNARAIVSNVSVPVSIDMETGYGDSPEEVGCSAAQMASVGVVGANIEDQILGENA</sequence>
<keyword evidence="1" id="KW-0808">Transferase</keyword>
<dbReference type="Pfam" id="PF13714">
    <property type="entry name" value="PEP_mutase"/>
    <property type="match status" value="1"/>
</dbReference>
<gene>
    <name evidence="1" type="ORF">MNBD_ALPHA04-1234</name>
</gene>
<protein>
    <submittedName>
        <fullName evidence="1">Probable carboxyvinyl-carboxyphosphonate phosphorylmutase</fullName>
        <ecNumber evidence="1">2.7.8.23</ecNumber>
    </submittedName>
</protein>
<name>A0A3B0S385_9ZZZZ</name>
<reference evidence="1" key="1">
    <citation type="submission" date="2018-06" db="EMBL/GenBank/DDBJ databases">
        <authorList>
            <person name="Zhirakovskaya E."/>
        </authorList>
    </citation>
    <scope>NUCLEOTIDE SEQUENCE</scope>
</reference>
<dbReference type="EMBL" id="UOEF01000304">
    <property type="protein sequence ID" value="VAW00441.1"/>
    <property type="molecule type" value="Genomic_DNA"/>
</dbReference>
<dbReference type="PANTHER" id="PTHR42905:SF16">
    <property type="entry name" value="CARBOXYPHOSPHONOENOLPYRUVATE PHOSPHONOMUTASE-LIKE PROTEIN (AFU_ORTHOLOGUE AFUA_5G07230)"/>
    <property type="match status" value="1"/>
</dbReference>
<feature type="non-terminal residue" evidence="1">
    <location>
        <position position="121"/>
    </location>
</feature>
<evidence type="ECO:0000313" key="1">
    <source>
        <dbReference type="EMBL" id="VAW00441.1"/>
    </source>
</evidence>
<dbReference type="Gene3D" id="3.20.20.60">
    <property type="entry name" value="Phosphoenolpyruvate-binding domains"/>
    <property type="match status" value="1"/>
</dbReference>
<dbReference type="EC" id="2.7.8.23" evidence="1"/>
<dbReference type="InterPro" id="IPR015813">
    <property type="entry name" value="Pyrv/PenolPyrv_kinase-like_dom"/>
</dbReference>